<dbReference type="InterPro" id="IPR050177">
    <property type="entry name" value="Lipid_A_modif_metabolic_enz"/>
</dbReference>
<dbReference type="Pfam" id="PF01370">
    <property type="entry name" value="Epimerase"/>
    <property type="match status" value="1"/>
</dbReference>
<evidence type="ECO:0000313" key="3">
    <source>
        <dbReference type="Proteomes" id="UP000183174"/>
    </source>
</evidence>
<dbReference type="InterPro" id="IPR001509">
    <property type="entry name" value="Epimerase_deHydtase"/>
</dbReference>
<dbReference type="Gene3D" id="3.40.50.720">
    <property type="entry name" value="NAD(P)-binding Rossmann-like Domain"/>
    <property type="match status" value="1"/>
</dbReference>
<gene>
    <name evidence="2" type="ORF">GA0061099_1007234</name>
</gene>
<accession>A0A1C3WTH0</accession>
<dbReference type="EMBL" id="FMAE01000007">
    <property type="protein sequence ID" value="SCB43251.1"/>
    <property type="molecule type" value="Genomic_DNA"/>
</dbReference>
<organism evidence="2 3">
    <name type="scientific">Bradyrhizobium yuanmingense</name>
    <dbReference type="NCBI Taxonomy" id="108015"/>
    <lineage>
        <taxon>Bacteria</taxon>
        <taxon>Pseudomonadati</taxon>
        <taxon>Pseudomonadota</taxon>
        <taxon>Alphaproteobacteria</taxon>
        <taxon>Hyphomicrobiales</taxon>
        <taxon>Nitrobacteraceae</taxon>
        <taxon>Bradyrhizobium</taxon>
    </lineage>
</organism>
<reference evidence="2 3" key="1">
    <citation type="submission" date="2016-08" db="EMBL/GenBank/DDBJ databases">
        <authorList>
            <person name="Seilhamer J.J."/>
        </authorList>
    </citation>
    <scope>NUCLEOTIDE SEQUENCE [LARGE SCALE GENOMIC DNA]</scope>
    <source>
        <strain evidence="2 3">CCBAU 10071</strain>
    </source>
</reference>
<protein>
    <submittedName>
        <fullName evidence="2">Nucleoside-diphosphate-sugar epimerase</fullName>
    </submittedName>
</protein>
<proteinExistence type="predicted"/>
<name>A0A1C3WTH0_9BRAD</name>
<dbReference type="SUPFAM" id="SSF51735">
    <property type="entry name" value="NAD(P)-binding Rossmann-fold domains"/>
    <property type="match status" value="1"/>
</dbReference>
<feature type="domain" description="NAD-dependent epimerase/dehydratase" evidence="1">
    <location>
        <begin position="9"/>
        <end position="221"/>
    </location>
</feature>
<evidence type="ECO:0000259" key="1">
    <source>
        <dbReference type="Pfam" id="PF01370"/>
    </source>
</evidence>
<dbReference type="RefSeq" id="WP_036011210.1">
    <property type="nucleotide sequence ID" value="NZ_FMAE01000007.1"/>
</dbReference>
<dbReference type="PANTHER" id="PTHR43245:SF58">
    <property type="entry name" value="BLL5923 PROTEIN"/>
    <property type="match status" value="1"/>
</dbReference>
<dbReference type="Proteomes" id="UP000183174">
    <property type="component" value="Unassembled WGS sequence"/>
</dbReference>
<dbReference type="AlphaFoldDB" id="A0A1C3WTH0"/>
<sequence length="329" mass="36843">MEIGGRIAVIFGGHGFIGSHLARELVASGKYVRVVSADIAPQPRFRSKGVEYIFCDVRSPIPADLAPGVTEIYNLAAVHVTPGPEDWEYYWTNVSGALNVTQYARLARVKTLLFTSSISVYGPSEDEISEFSDPNPESSYGKSKLLAEGIHQSWQLEEPRDRKLVIVRPAVVFGFQERGNFTRLARSLERRAFFYPGRRDTKKACGYVKDLVASLEFARRSEEMLTIYNFAFDEPVTTEGICAAFCRVANLPEPKFTIPISLILLGGLAFELLSKLGLKTPINRARVLKLFRSTNIVPKKLQSDGFVRQFDLVAALRDWRSQSPVGRFE</sequence>
<dbReference type="PANTHER" id="PTHR43245">
    <property type="entry name" value="BIFUNCTIONAL POLYMYXIN RESISTANCE PROTEIN ARNA"/>
    <property type="match status" value="1"/>
</dbReference>
<dbReference type="InterPro" id="IPR036291">
    <property type="entry name" value="NAD(P)-bd_dom_sf"/>
</dbReference>
<evidence type="ECO:0000313" key="2">
    <source>
        <dbReference type="EMBL" id="SCB43251.1"/>
    </source>
</evidence>